<accession>A0A4R2RQZ4</accession>
<comment type="caution">
    <text evidence="2">The sequence shown here is derived from an EMBL/GenBank/DDBJ whole genome shotgun (WGS) entry which is preliminary data.</text>
</comment>
<dbReference type="AlphaFoldDB" id="A0A4R2RQZ4"/>
<keyword evidence="3" id="KW-1185">Reference proteome</keyword>
<name>A0A4R2RQZ4_9BACL</name>
<gene>
    <name evidence="2" type="ORF">EDD57_13729</name>
</gene>
<dbReference type="Gene3D" id="3.20.20.140">
    <property type="entry name" value="Metal-dependent hydrolases"/>
    <property type="match status" value="1"/>
</dbReference>
<dbReference type="EMBL" id="SLXV01000037">
    <property type="protein sequence ID" value="TCP64847.1"/>
    <property type="molecule type" value="Genomic_DNA"/>
</dbReference>
<evidence type="ECO:0000313" key="3">
    <source>
        <dbReference type="Proteomes" id="UP000294746"/>
    </source>
</evidence>
<dbReference type="Proteomes" id="UP000294746">
    <property type="component" value="Unassembled WGS sequence"/>
</dbReference>
<evidence type="ECO:0000313" key="2">
    <source>
        <dbReference type="EMBL" id="TCP64847.1"/>
    </source>
</evidence>
<dbReference type="InterPro" id="IPR032466">
    <property type="entry name" value="Metal_Hydrolase"/>
</dbReference>
<evidence type="ECO:0000259" key="1">
    <source>
        <dbReference type="Pfam" id="PF07969"/>
    </source>
</evidence>
<dbReference type="SUPFAM" id="SSF51338">
    <property type="entry name" value="Composite domain of metallo-dependent hydrolases"/>
    <property type="match status" value="1"/>
</dbReference>
<dbReference type="OrthoDB" id="9767366at2"/>
<dbReference type="CDD" id="cd01300">
    <property type="entry name" value="YtcJ_like"/>
    <property type="match status" value="1"/>
</dbReference>
<dbReference type="RefSeq" id="WP_131849520.1">
    <property type="nucleotide sequence ID" value="NZ_SLXV01000037.1"/>
</dbReference>
<reference evidence="2 3" key="1">
    <citation type="submission" date="2019-03" db="EMBL/GenBank/DDBJ databases">
        <title>Genomic Encyclopedia of Type Strains, Phase IV (KMG-IV): sequencing the most valuable type-strain genomes for metagenomic binning, comparative biology and taxonomic classification.</title>
        <authorList>
            <person name="Goeker M."/>
        </authorList>
    </citation>
    <scope>NUCLEOTIDE SEQUENCE [LARGE SCALE GENOMIC DNA]</scope>
    <source>
        <strain evidence="2 3">DSM 46831</strain>
    </source>
</reference>
<protein>
    <recommendedName>
        <fullName evidence="1">Amidohydrolase 3 domain-containing protein</fullName>
    </recommendedName>
</protein>
<dbReference type="InterPro" id="IPR013108">
    <property type="entry name" value="Amidohydro_3"/>
</dbReference>
<dbReference type="InterPro" id="IPR033932">
    <property type="entry name" value="YtcJ-like"/>
</dbReference>
<dbReference type="PANTHER" id="PTHR22642">
    <property type="entry name" value="IMIDAZOLONEPROPIONASE"/>
    <property type="match status" value="1"/>
</dbReference>
<dbReference type="SUPFAM" id="SSF51556">
    <property type="entry name" value="Metallo-dependent hydrolases"/>
    <property type="match status" value="1"/>
</dbReference>
<sequence length="536" mass="60780">MEHIILENGIITTLDPNIPQAESIYIENGKIIAVGTKKDIRHMYDRAGVQRIDCKGAYIYPGFVDSHMHLSLVGQKLQMIDFREVRSKGEMLRLIRERAETIPMDEWIVGQGWQESMLDELPRLEELDESSLGRPLLLSRICFHSYLANGRAAELAGVRPHQEEPEKGAYGRNTEGRWNGRIYEEASLPFHQAQPKPTYEQKKSTIRQAMELALQYGLTAVHTEDLRFIESVSDLIQIHRECCQEGTYLRTHQLIYQPHFDQLEELGLHFQGGDEWMRIGAMKLFSDGSLGSWTAWLQEPYADNPETNGISIHTDEQLLHFAEHARKRGYPIAVHAIGDAAADQVIRTIEQLQRKYGTEEPPRHRLIHAQILQSSMIERIKNAKIALDLQPIFVQGDFPWVVGRVGEQRLTTSYAWKTLIEAGIPCAGGSDAPIEPLSPLLGMYAAMTRNHHPADHSDYHESQKLTAEQALRLYTLGSAYLAGEEHERGSITPQKYADFTILDRDLTRCTPEQIRDANVLATIVNGKIAYTDSSIT</sequence>
<feature type="domain" description="Amidohydrolase 3" evidence="1">
    <location>
        <begin position="52"/>
        <end position="530"/>
    </location>
</feature>
<organism evidence="2 3">
    <name type="scientific">Baia soyae</name>
    <dbReference type="NCBI Taxonomy" id="1544746"/>
    <lineage>
        <taxon>Bacteria</taxon>
        <taxon>Bacillati</taxon>
        <taxon>Bacillota</taxon>
        <taxon>Bacilli</taxon>
        <taxon>Bacillales</taxon>
        <taxon>Thermoactinomycetaceae</taxon>
        <taxon>Baia</taxon>
    </lineage>
</organism>
<dbReference type="Gene3D" id="2.30.40.10">
    <property type="entry name" value="Urease, subunit C, domain 1"/>
    <property type="match status" value="1"/>
</dbReference>
<proteinExistence type="predicted"/>
<dbReference type="PANTHER" id="PTHR22642:SF2">
    <property type="entry name" value="PROTEIN LONG AFTER FAR-RED 3"/>
    <property type="match status" value="1"/>
</dbReference>
<dbReference type="GO" id="GO:0016810">
    <property type="term" value="F:hydrolase activity, acting on carbon-nitrogen (but not peptide) bonds"/>
    <property type="evidence" value="ECO:0007669"/>
    <property type="project" value="InterPro"/>
</dbReference>
<dbReference type="Gene3D" id="3.10.310.70">
    <property type="match status" value="1"/>
</dbReference>
<dbReference type="Pfam" id="PF07969">
    <property type="entry name" value="Amidohydro_3"/>
    <property type="match status" value="1"/>
</dbReference>
<dbReference type="InterPro" id="IPR011059">
    <property type="entry name" value="Metal-dep_hydrolase_composite"/>
</dbReference>